<dbReference type="EMBL" id="JAKUCV010000753">
    <property type="protein sequence ID" value="KAJ4848903.1"/>
    <property type="molecule type" value="Genomic_DNA"/>
</dbReference>
<reference evidence="2" key="2">
    <citation type="journal article" date="2023" name="Plants (Basel)">
        <title>Annotation of the Turnera subulata (Passifloraceae) Draft Genome Reveals the S-Locus Evolved after the Divergence of Turneroideae from Passifloroideae in a Stepwise Manner.</title>
        <authorList>
            <person name="Henning P.M."/>
            <person name="Roalson E.H."/>
            <person name="Mir W."/>
            <person name="McCubbin A.G."/>
            <person name="Shore J.S."/>
        </authorList>
    </citation>
    <scope>NUCLEOTIDE SEQUENCE</scope>
    <source>
        <strain evidence="2">F60SS</strain>
    </source>
</reference>
<accession>A0A9Q0GFX8</accession>
<keyword evidence="3" id="KW-1185">Reference proteome</keyword>
<organism evidence="2 3">
    <name type="scientific">Turnera subulata</name>
    <dbReference type="NCBI Taxonomy" id="218843"/>
    <lineage>
        <taxon>Eukaryota</taxon>
        <taxon>Viridiplantae</taxon>
        <taxon>Streptophyta</taxon>
        <taxon>Embryophyta</taxon>
        <taxon>Tracheophyta</taxon>
        <taxon>Spermatophyta</taxon>
        <taxon>Magnoliopsida</taxon>
        <taxon>eudicotyledons</taxon>
        <taxon>Gunneridae</taxon>
        <taxon>Pentapetalae</taxon>
        <taxon>rosids</taxon>
        <taxon>fabids</taxon>
        <taxon>Malpighiales</taxon>
        <taxon>Passifloraceae</taxon>
        <taxon>Turnera</taxon>
    </lineage>
</organism>
<name>A0A9Q0GFX8_9ROSI</name>
<feature type="region of interest" description="Disordered" evidence="1">
    <location>
        <begin position="128"/>
        <end position="154"/>
    </location>
</feature>
<evidence type="ECO:0000313" key="2">
    <source>
        <dbReference type="EMBL" id="KAJ4848903.1"/>
    </source>
</evidence>
<evidence type="ECO:0000313" key="3">
    <source>
        <dbReference type="Proteomes" id="UP001141552"/>
    </source>
</evidence>
<sequence length="154" mass="16858">MWENKRDLFKRFSSMNLEDKVQSRDGGIVPFSDRLNSLIGPNFTTSSAVKKPSASPSPPIDVLLRRTPAFKYPPTVKVPVLLPQKRPAFEFSRNYSAMAAAAAAADSDSEDEEDEEEVVVVGGAGVGAGARAGRESCEEEEEVVDEGIKRWRGR</sequence>
<comment type="caution">
    <text evidence="2">The sequence shown here is derived from an EMBL/GenBank/DDBJ whole genome shotgun (WGS) entry which is preliminary data.</text>
</comment>
<proteinExistence type="predicted"/>
<dbReference type="AlphaFoldDB" id="A0A9Q0GFX8"/>
<protein>
    <submittedName>
        <fullName evidence="2">Uncharacterized protein</fullName>
    </submittedName>
</protein>
<evidence type="ECO:0000256" key="1">
    <source>
        <dbReference type="SAM" id="MobiDB-lite"/>
    </source>
</evidence>
<gene>
    <name evidence="2" type="ORF">Tsubulata_022653</name>
</gene>
<reference evidence="2" key="1">
    <citation type="submission" date="2022-02" db="EMBL/GenBank/DDBJ databases">
        <authorList>
            <person name="Henning P.M."/>
            <person name="McCubbin A.G."/>
            <person name="Shore J.S."/>
        </authorList>
    </citation>
    <scope>NUCLEOTIDE SEQUENCE</scope>
    <source>
        <strain evidence="2">F60SS</strain>
        <tissue evidence="2">Leaves</tissue>
    </source>
</reference>
<dbReference type="Proteomes" id="UP001141552">
    <property type="component" value="Unassembled WGS sequence"/>
</dbReference>